<feature type="domain" description="DUF4382" evidence="2">
    <location>
        <begin position="35"/>
        <end position="182"/>
    </location>
</feature>
<name>A0ABV8QKK5_9GAMM</name>
<protein>
    <submittedName>
        <fullName evidence="3">DUF4382 domain-containing protein</fullName>
    </submittedName>
</protein>
<evidence type="ECO:0000313" key="3">
    <source>
        <dbReference type="EMBL" id="MFC4260257.1"/>
    </source>
</evidence>
<comment type="caution">
    <text evidence="3">The sequence shown here is derived from an EMBL/GenBank/DDBJ whole genome shotgun (WGS) entry which is preliminary data.</text>
</comment>
<dbReference type="PROSITE" id="PS51257">
    <property type="entry name" value="PROKAR_LIPOPROTEIN"/>
    <property type="match status" value="1"/>
</dbReference>
<proteinExistence type="predicted"/>
<evidence type="ECO:0000259" key="2">
    <source>
        <dbReference type="Pfam" id="PF14321"/>
    </source>
</evidence>
<gene>
    <name evidence="3" type="ORF">ACFOZ5_14640</name>
</gene>
<organism evidence="3 4">
    <name type="scientific">Marinobacter lacisalsi</name>
    <dbReference type="NCBI Taxonomy" id="475979"/>
    <lineage>
        <taxon>Bacteria</taxon>
        <taxon>Pseudomonadati</taxon>
        <taxon>Pseudomonadota</taxon>
        <taxon>Gammaproteobacteria</taxon>
        <taxon>Pseudomonadales</taxon>
        <taxon>Marinobacteraceae</taxon>
        <taxon>Marinobacter</taxon>
    </lineage>
</organism>
<feature type="chain" id="PRO_5045062408" evidence="1">
    <location>
        <begin position="20"/>
        <end position="309"/>
    </location>
</feature>
<dbReference type="EMBL" id="JBHSDI010000053">
    <property type="protein sequence ID" value="MFC4260257.1"/>
    <property type="molecule type" value="Genomic_DNA"/>
</dbReference>
<dbReference type="RefSeq" id="WP_379888602.1">
    <property type="nucleotide sequence ID" value="NZ_JBHSDI010000053.1"/>
</dbReference>
<dbReference type="Proteomes" id="UP001595798">
    <property type="component" value="Unassembled WGS sequence"/>
</dbReference>
<sequence>MKYPVIKTLSIATLAAAVAACGGSGSGGSDSEATTGTASLSLTDAPTGEFSKVVITFTGVILKPADGEAIEFPFDQPRELDLLTLQNGETATLLDEVEVAAGEYSWIRLTLDEDNLYVVDDSDGSGGQKTLAVPSGAQTGLKLVSGFTVAAGGTHNFTIDFDARKSIVNPQGNGVADYFLKPALRLVNNLEVGAIVGEVDYGSINQDENLTACDYEGSVYVYEGTDVTPTDLNVNTEGGPLMSVPVNNEDQTGLYDYKAAFLPAGDYTLSYSCQHDDNEQDDTLEFLGTQTVTVVASEEATAQTIPLAE</sequence>
<dbReference type="InterPro" id="IPR025491">
    <property type="entry name" value="DUF4382"/>
</dbReference>
<dbReference type="Pfam" id="PF14321">
    <property type="entry name" value="DUF4382"/>
    <property type="match status" value="1"/>
</dbReference>
<evidence type="ECO:0000313" key="4">
    <source>
        <dbReference type="Proteomes" id="UP001595798"/>
    </source>
</evidence>
<keyword evidence="1" id="KW-0732">Signal</keyword>
<reference evidence="4" key="1">
    <citation type="journal article" date="2019" name="Int. J. Syst. Evol. Microbiol.">
        <title>The Global Catalogue of Microorganisms (GCM) 10K type strain sequencing project: providing services to taxonomists for standard genome sequencing and annotation.</title>
        <authorList>
            <consortium name="The Broad Institute Genomics Platform"/>
            <consortium name="The Broad Institute Genome Sequencing Center for Infectious Disease"/>
            <person name="Wu L."/>
            <person name="Ma J."/>
        </authorList>
    </citation>
    <scope>NUCLEOTIDE SEQUENCE [LARGE SCALE GENOMIC DNA]</scope>
    <source>
        <strain evidence="4">CECT 7297</strain>
    </source>
</reference>
<evidence type="ECO:0000256" key="1">
    <source>
        <dbReference type="SAM" id="SignalP"/>
    </source>
</evidence>
<keyword evidence="4" id="KW-1185">Reference proteome</keyword>
<accession>A0ABV8QKK5</accession>
<feature type="signal peptide" evidence="1">
    <location>
        <begin position="1"/>
        <end position="19"/>
    </location>
</feature>